<name>A0ABS7PR80_9SPHN</name>
<dbReference type="PROSITE" id="PS51257">
    <property type="entry name" value="PROKAR_LIPOPROTEIN"/>
    <property type="match status" value="1"/>
</dbReference>
<organism evidence="2 3">
    <name type="scientific">Sphingomonas colocasiae</name>
    <dbReference type="NCBI Taxonomy" id="1848973"/>
    <lineage>
        <taxon>Bacteria</taxon>
        <taxon>Pseudomonadati</taxon>
        <taxon>Pseudomonadota</taxon>
        <taxon>Alphaproteobacteria</taxon>
        <taxon>Sphingomonadales</taxon>
        <taxon>Sphingomonadaceae</taxon>
        <taxon>Sphingomonas</taxon>
    </lineage>
</organism>
<sequence length="248" mass="27690">MSAAKWIWITGAILLGVVINTPVGWIMTAILIGCLYDPPWTRLAMRGGSDYRQGRKITSIVLTSIMGLGSWSMMADRRTMAEADKVLADSQKTLASLEEQFPSENKNQEWEYTSDVDVMTDRPTRMACIMSRNAVRLNPPYESTRAKLCLRDSPQHGQNAFITLEKEGQILCAYTGCTVRVRFDKKKARDMAAGAPDDNSTRTVFIADRKTIEREIKQSAAVIIQLQLYQAGTQSLSFDVKGLSWPNG</sequence>
<keyword evidence="1" id="KW-0472">Membrane</keyword>
<keyword evidence="3" id="KW-1185">Reference proteome</keyword>
<comment type="caution">
    <text evidence="2">The sequence shown here is derived from an EMBL/GenBank/DDBJ whole genome shotgun (WGS) entry which is preliminary data.</text>
</comment>
<dbReference type="RefSeq" id="WP_222990961.1">
    <property type="nucleotide sequence ID" value="NZ_JAINVV010000008.1"/>
</dbReference>
<reference evidence="2 3" key="1">
    <citation type="submission" date="2021-08" db="EMBL/GenBank/DDBJ databases">
        <authorList>
            <person name="Tuo L."/>
        </authorList>
    </citation>
    <scope>NUCLEOTIDE SEQUENCE [LARGE SCALE GENOMIC DNA]</scope>
    <source>
        <strain evidence="2 3">JCM 31229</strain>
    </source>
</reference>
<keyword evidence="1" id="KW-0812">Transmembrane</keyword>
<proteinExistence type="predicted"/>
<keyword evidence="1" id="KW-1133">Transmembrane helix</keyword>
<evidence type="ECO:0000313" key="2">
    <source>
        <dbReference type="EMBL" id="MBY8823850.1"/>
    </source>
</evidence>
<evidence type="ECO:0000256" key="1">
    <source>
        <dbReference type="SAM" id="Phobius"/>
    </source>
</evidence>
<accession>A0ABS7PR80</accession>
<protein>
    <recommendedName>
        <fullName evidence="4">DUF4190 domain-containing protein</fullName>
    </recommendedName>
</protein>
<evidence type="ECO:0008006" key="4">
    <source>
        <dbReference type="Google" id="ProtNLM"/>
    </source>
</evidence>
<dbReference type="EMBL" id="JAINVV010000008">
    <property type="protein sequence ID" value="MBY8823850.1"/>
    <property type="molecule type" value="Genomic_DNA"/>
</dbReference>
<feature type="transmembrane region" description="Helical" evidence="1">
    <location>
        <begin position="6"/>
        <end position="36"/>
    </location>
</feature>
<gene>
    <name evidence="2" type="ORF">K7G82_16210</name>
</gene>
<evidence type="ECO:0000313" key="3">
    <source>
        <dbReference type="Proteomes" id="UP000706039"/>
    </source>
</evidence>
<dbReference type="Proteomes" id="UP000706039">
    <property type="component" value="Unassembled WGS sequence"/>
</dbReference>